<organism evidence="1 2">
    <name type="scientific">Panagrolaimus sp. JU765</name>
    <dbReference type="NCBI Taxonomy" id="591449"/>
    <lineage>
        <taxon>Eukaryota</taxon>
        <taxon>Metazoa</taxon>
        <taxon>Ecdysozoa</taxon>
        <taxon>Nematoda</taxon>
        <taxon>Chromadorea</taxon>
        <taxon>Rhabditida</taxon>
        <taxon>Tylenchina</taxon>
        <taxon>Panagrolaimomorpha</taxon>
        <taxon>Panagrolaimoidea</taxon>
        <taxon>Panagrolaimidae</taxon>
        <taxon>Panagrolaimus</taxon>
    </lineage>
</organism>
<reference evidence="2" key="1">
    <citation type="submission" date="2022-11" db="UniProtKB">
        <authorList>
            <consortium name="WormBaseParasite"/>
        </authorList>
    </citation>
    <scope>IDENTIFICATION</scope>
</reference>
<proteinExistence type="predicted"/>
<dbReference type="Proteomes" id="UP000887576">
    <property type="component" value="Unplaced"/>
</dbReference>
<evidence type="ECO:0000313" key="1">
    <source>
        <dbReference type="Proteomes" id="UP000887576"/>
    </source>
</evidence>
<evidence type="ECO:0000313" key="2">
    <source>
        <dbReference type="WBParaSite" id="JU765_v2.g14280.t1"/>
    </source>
</evidence>
<dbReference type="WBParaSite" id="JU765_v2.g14280.t1">
    <property type="protein sequence ID" value="JU765_v2.g14280.t1"/>
    <property type="gene ID" value="JU765_v2.g14280"/>
</dbReference>
<protein>
    <submittedName>
        <fullName evidence="2">Transthyretin-like family protein</fullName>
    </submittedName>
</protein>
<accession>A0AC34Q9V9</accession>
<sequence length="150" mass="16766">MKLLIALFVVASLVIVDGTVDAGITTRSVEAAGTFLCGKMPAKNVKIVLKREDTDDLNDIIGRTETDSEGKFRVTGNSERFGGAQSTIDPVLHIYHKCDKDDAKAFQTFKFRFPRTYTTIGKIPRRQYDIGRINLQIKYPGQTEEKNPIV</sequence>
<name>A0AC34Q9V9_9BILA</name>